<keyword evidence="7 11" id="KW-0665">Pyrimidine biosynthesis</keyword>
<dbReference type="Proteomes" id="UP000184204">
    <property type="component" value="Unassembled WGS sequence"/>
</dbReference>
<organism evidence="16 18">
    <name type="scientific">Anaerotignum propionicum DSM 1682</name>
    <dbReference type="NCBI Taxonomy" id="991789"/>
    <lineage>
        <taxon>Bacteria</taxon>
        <taxon>Bacillati</taxon>
        <taxon>Bacillota</taxon>
        <taxon>Clostridia</taxon>
        <taxon>Lachnospirales</taxon>
        <taxon>Anaerotignaceae</taxon>
        <taxon>Anaerotignum</taxon>
    </lineage>
</organism>
<reference evidence="15 17" key="1">
    <citation type="journal article" date="2016" name="Genome Announc.">
        <title>Complete Genome Sequence of the Amino Acid-Fermenting Clostridium propionicum X2 (DSM 1682).</title>
        <authorList>
            <person name="Poehlein A."/>
            <person name="Schlien K."/>
            <person name="Chowdhury N.P."/>
            <person name="Gottschalk G."/>
            <person name="Buckel W."/>
            <person name="Daniel R."/>
        </authorList>
    </citation>
    <scope>NUCLEOTIDE SEQUENCE [LARGE SCALE GENOMIC DNA]</scope>
    <source>
        <strain evidence="15 17">X2</strain>
    </source>
</reference>
<dbReference type="PRINTS" id="PR00409">
    <property type="entry name" value="PHDIOXRDTASE"/>
</dbReference>
<dbReference type="PANTHER" id="PTHR43513:SF3">
    <property type="entry name" value="DIHYDROOROTATE DEHYDROGENASE B (NAD(+)), ELECTRON TRANSFER SUBUNIT-RELATED"/>
    <property type="match status" value="1"/>
</dbReference>
<evidence type="ECO:0000256" key="6">
    <source>
        <dbReference type="ARBA" id="ARBA00022827"/>
    </source>
</evidence>
<keyword evidence="4 11" id="KW-0001">2Fe-2S</keyword>
<comment type="similarity">
    <text evidence="1 11">Belongs to the PyrK family.</text>
</comment>
<evidence type="ECO:0000256" key="1">
    <source>
        <dbReference type="ARBA" id="ARBA00006422"/>
    </source>
</evidence>
<dbReference type="InterPro" id="IPR050353">
    <property type="entry name" value="PyrK_electron_transfer"/>
</dbReference>
<protein>
    <recommendedName>
        <fullName evidence="11">Dihydroorotate dehydrogenase B (NAD(+)), electron transfer subunit</fullName>
    </recommendedName>
    <alternativeName>
        <fullName evidence="11">Dihydroorotate oxidase B, electron transfer subunit</fullName>
    </alternativeName>
</protein>
<dbReference type="InterPro" id="IPR001433">
    <property type="entry name" value="OxRdtase_FAD/NAD-bd"/>
</dbReference>
<reference evidence="16" key="3">
    <citation type="submission" date="2016-11" db="EMBL/GenBank/DDBJ databases">
        <authorList>
            <person name="Varghese N."/>
            <person name="Submissions S."/>
        </authorList>
    </citation>
    <scope>NUCLEOTIDE SEQUENCE</scope>
    <source>
        <strain evidence="16">DSM 1682</strain>
    </source>
</reference>
<feature type="binding site" evidence="11 13">
    <location>
        <position position="219"/>
    </location>
    <ligand>
        <name>[2Fe-2S] cluster</name>
        <dbReference type="ChEBI" id="CHEBI:190135"/>
    </ligand>
</feature>
<dbReference type="RefSeq" id="WP_066051919.1">
    <property type="nucleotide sequence ID" value="NZ_CP014223.1"/>
</dbReference>
<evidence type="ECO:0000256" key="3">
    <source>
        <dbReference type="ARBA" id="ARBA00022630"/>
    </source>
</evidence>
<keyword evidence="5 11" id="KW-0479">Metal-binding</keyword>
<feature type="binding site" evidence="11 13">
    <location>
        <position position="231"/>
    </location>
    <ligand>
        <name>[2Fe-2S] cluster</name>
        <dbReference type="ChEBI" id="CHEBI:190135"/>
    </ligand>
</feature>
<dbReference type="PANTHER" id="PTHR43513">
    <property type="entry name" value="DIHYDROOROTATE DEHYDROGENASE B (NAD(+)), ELECTRON TRANSFER SUBUNIT"/>
    <property type="match status" value="1"/>
</dbReference>
<dbReference type="EMBL" id="CP014223">
    <property type="protein sequence ID" value="AMJ41925.1"/>
    <property type="molecule type" value="Genomic_DNA"/>
</dbReference>
<dbReference type="GO" id="GO:0051537">
    <property type="term" value="F:2 iron, 2 sulfur cluster binding"/>
    <property type="evidence" value="ECO:0007669"/>
    <property type="project" value="UniProtKB-KW"/>
</dbReference>
<dbReference type="InterPro" id="IPR017938">
    <property type="entry name" value="Riboflavin_synthase-like_b-brl"/>
</dbReference>
<dbReference type="PROSITE" id="PS51384">
    <property type="entry name" value="FAD_FR"/>
    <property type="match status" value="1"/>
</dbReference>
<evidence type="ECO:0000256" key="9">
    <source>
        <dbReference type="ARBA" id="ARBA00023004"/>
    </source>
</evidence>
<evidence type="ECO:0000256" key="8">
    <source>
        <dbReference type="ARBA" id="ARBA00022982"/>
    </source>
</evidence>
<comment type="caution">
    <text evidence="11">Lacks conserved residue(s) required for the propagation of feature annotation.</text>
</comment>
<dbReference type="InterPro" id="IPR019480">
    <property type="entry name" value="Dihydroorotate_DH_Fe-S-bd"/>
</dbReference>
<comment type="pathway">
    <text evidence="11">Pyrimidine metabolism; UMP biosynthesis via de novo pathway; orotate from (S)-dihydroorotate (NAD(+) route): step 1/1.</text>
</comment>
<dbReference type="KEGG" id="cpro:CPRO_23580"/>
<dbReference type="InterPro" id="IPR039261">
    <property type="entry name" value="FNR_nucleotide-bd"/>
</dbReference>
<evidence type="ECO:0000313" key="17">
    <source>
        <dbReference type="Proteomes" id="UP000068026"/>
    </source>
</evidence>
<dbReference type="InterPro" id="IPR012165">
    <property type="entry name" value="Cyt_c3_hydrogenase_gsu"/>
</dbReference>
<comment type="cofactor">
    <cofactor evidence="11 12">
        <name>FAD</name>
        <dbReference type="ChEBI" id="CHEBI:57692"/>
    </cofactor>
    <text evidence="11 12">Binds 1 FAD per subunit.</text>
</comment>
<evidence type="ECO:0000256" key="2">
    <source>
        <dbReference type="ARBA" id="ARBA00022448"/>
    </source>
</evidence>
<keyword evidence="9 11" id="KW-0408">Iron</keyword>
<evidence type="ECO:0000259" key="14">
    <source>
        <dbReference type="PROSITE" id="PS51384"/>
    </source>
</evidence>
<feature type="binding site" evidence="11 12">
    <location>
        <begin position="70"/>
        <end position="71"/>
    </location>
    <ligand>
        <name>FAD</name>
        <dbReference type="ChEBI" id="CHEBI:57692"/>
    </ligand>
</feature>
<dbReference type="GO" id="GO:0016491">
    <property type="term" value="F:oxidoreductase activity"/>
    <property type="evidence" value="ECO:0007669"/>
    <property type="project" value="InterPro"/>
</dbReference>
<evidence type="ECO:0000256" key="10">
    <source>
        <dbReference type="ARBA" id="ARBA00023014"/>
    </source>
</evidence>
<keyword evidence="10 11" id="KW-0411">Iron-sulfur</keyword>
<reference evidence="17" key="2">
    <citation type="submission" date="2016-01" db="EMBL/GenBank/DDBJ databases">
        <authorList>
            <person name="Poehlein A."/>
            <person name="Schlien K."/>
            <person name="Gottschalk G."/>
            <person name="Buckel W."/>
            <person name="Daniel R."/>
        </authorList>
    </citation>
    <scope>NUCLEOTIDE SEQUENCE [LARGE SCALE GENOMIC DNA]</scope>
    <source>
        <strain evidence="17">X2</strain>
    </source>
</reference>
<evidence type="ECO:0000313" key="15">
    <source>
        <dbReference type="EMBL" id="AMJ41925.1"/>
    </source>
</evidence>
<dbReference type="EMBL" id="FQUA01000011">
    <property type="protein sequence ID" value="SHE94847.1"/>
    <property type="molecule type" value="Genomic_DNA"/>
</dbReference>
<dbReference type="Proteomes" id="UP000068026">
    <property type="component" value="Chromosome"/>
</dbReference>
<dbReference type="GO" id="GO:0044205">
    <property type="term" value="P:'de novo' UMP biosynthetic process"/>
    <property type="evidence" value="ECO:0007669"/>
    <property type="project" value="UniProtKB-UniRule"/>
</dbReference>
<dbReference type="SUPFAM" id="SSF52343">
    <property type="entry name" value="Ferredoxin reductase-like, C-terminal NADP-linked domain"/>
    <property type="match status" value="1"/>
</dbReference>
<dbReference type="CDD" id="cd06218">
    <property type="entry name" value="DHOD_e_trans"/>
    <property type="match status" value="1"/>
</dbReference>
<feature type="binding site" evidence="11 13">
    <location>
        <position position="211"/>
    </location>
    <ligand>
        <name>[2Fe-2S] cluster</name>
        <dbReference type="ChEBI" id="CHEBI:190135"/>
    </ligand>
</feature>
<comment type="cofactor">
    <cofactor evidence="11">
        <name>[2Fe-2S] cluster</name>
        <dbReference type="ChEBI" id="CHEBI:190135"/>
    </cofactor>
    <text evidence="11">Binds 1 [2Fe-2S] cluster per subunit.</text>
</comment>
<dbReference type="GO" id="GO:0009055">
    <property type="term" value="F:electron transfer activity"/>
    <property type="evidence" value="ECO:0007669"/>
    <property type="project" value="UniProtKB-UniRule"/>
</dbReference>
<dbReference type="Pfam" id="PF00175">
    <property type="entry name" value="NAD_binding_1"/>
    <property type="match status" value="1"/>
</dbReference>
<accession>A0A0X8VBH3</accession>
<keyword evidence="17" id="KW-1185">Reference proteome</keyword>
<reference evidence="18" key="4">
    <citation type="submission" date="2016-11" db="EMBL/GenBank/DDBJ databases">
        <authorList>
            <person name="Jaros S."/>
            <person name="Januszkiewicz K."/>
            <person name="Wedrychowicz H."/>
        </authorList>
    </citation>
    <scope>NUCLEOTIDE SEQUENCE [LARGE SCALE GENOMIC DNA]</scope>
    <source>
        <strain evidence="18">DSM 1682</strain>
    </source>
</reference>
<evidence type="ECO:0000256" key="13">
    <source>
        <dbReference type="PIRSR" id="PIRSR006816-2"/>
    </source>
</evidence>
<feature type="binding site" evidence="11 12">
    <location>
        <begin position="48"/>
        <end position="51"/>
    </location>
    <ligand>
        <name>FAD</name>
        <dbReference type="ChEBI" id="CHEBI:57692"/>
    </ligand>
</feature>
<proteinExistence type="inferred from homology"/>
<feature type="domain" description="FAD-binding FR-type" evidence="14">
    <location>
        <begin position="1"/>
        <end position="95"/>
    </location>
</feature>
<dbReference type="SUPFAM" id="SSF63380">
    <property type="entry name" value="Riboflavin synthase domain-like"/>
    <property type="match status" value="1"/>
</dbReference>
<dbReference type="Gene3D" id="2.10.240.10">
    <property type="entry name" value="Dihydroorotate dehydrogenase, electron transfer subunit"/>
    <property type="match status" value="1"/>
</dbReference>
<dbReference type="InterPro" id="IPR023455">
    <property type="entry name" value="Dihydroorotate_DHASE_ETsu"/>
</dbReference>
<evidence type="ECO:0000256" key="11">
    <source>
        <dbReference type="HAMAP-Rule" id="MF_01211"/>
    </source>
</evidence>
<dbReference type="InterPro" id="IPR017927">
    <property type="entry name" value="FAD-bd_FR_type"/>
</dbReference>
<evidence type="ECO:0000256" key="12">
    <source>
        <dbReference type="PIRSR" id="PIRSR006816-1"/>
    </source>
</evidence>
<comment type="subunit">
    <text evidence="11">Heterotetramer of 2 PyrK and 2 PyrD type B subunits.</text>
</comment>
<dbReference type="GO" id="GO:0050660">
    <property type="term" value="F:flavin adenine dinucleotide binding"/>
    <property type="evidence" value="ECO:0007669"/>
    <property type="project" value="InterPro"/>
</dbReference>
<evidence type="ECO:0000313" key="18">
    <source>
        <dbReference type="Proteomes" id="UP000184204"/>
    </source>
</evidence>
<dbReference type="HAMAP" id="MF_01211">
    <property type="entry name" value="DHODB_Fe_S_bind"/>
    <property type="match status" value="1"/>
</dbReference>
<keyword evidence="3 11" id="KW-0285">Flavoprotein</keyword>
<dbReference type="GO" id="GO:0046872">
    <property type="term" value="F:metal ion binding"/>
    <property type="evidence" value="ECO:0007669"/>
    <property type="project" value="UniProtKB-KW"/>
</dbReference>
<evidence type="ECO:0000256" key="4">
    <source>
        <dbReference type="ARBA" id="ARBA00022714"/>
    </source>
</evidence>
<name>A0A0X8VBH3_ANAPI</name>
<comment type="function">
    <text evidence="11">Responsible for channeling the electrons from the oxidation of dihydroorotate from the FMN redox center in the PyrD type B subunit to the ultimate electron acceptor NAD(+).</text>
</comment>
<evidence type="ECO:0000313" key="16">
    <source>
        <dbReference type="EMBL" id="SHE94847.1"/>
    </source>
</evidence>
<comment type="cofactor">
    <cofactor evidence="13">
        <name>[2Fe-2S] cluster</name>
        <dbReference type="ChEBI" id="CHEBI:190135"/>
    </cofactor>
    <text evidence="13">Binds 1 [2Fe-2S] cluster per subunit.</text>
</comment>
<dbReference type="Pfam" id="PF10418">
    <property type="entry name" value="DHODB_Fe-S_bind"/>
    <property type="match status" value="1"/>
</dbReference>
<evidence type="ECO:0000256" key="7">
    <source>
        <dbReference type="ARBA" id="ARBA00022975"/>
    </source>
</evidence>
<dbReference type="PIRSF" id="PIRSF006816">
    <property type="entry name" value="Cyc3_hyd_g"/>
    <property type="match status" value="1"/>
</dbReference>
<keyword evidence="6 11" id="KW-0274">FAD</keyword>
<gene>
    <name evidence="11" type="primary">pyrK</name>
    <name evidence="15" type="synonym">pyrK_1</name>
    <name evidence="15" type="ORF">CPRO_23580</name>
    <name evidence="16" type="ORF">SAMN02745151_02299</name>
</gene>
<evidence type="ECO:0000256" key="5">
    <source>
        <dbReference type="ARBA" id="ARBA00022723"/>
    </source>
</evidence>
<dbReference type="InterPro" id="IPR037117">
    <property type="entry name" value="Dihydroorotate_DH_ele_sf"/>
</dbReference>
<keyword evidence="8 11" id="KW-0249">Electron transport</keyword>
<keyword evidence="2 11" id="KW-0813">Transport</keyword>
<dbReference type="Gene3D" id="2.40.30.10">
    <property type="entry name" value="Translation factors"/>
    <property type="match status" value="1"/>
</dbReference>
<feature type="binding site" evidence="11 13">
    <location>
        <position position="216"/>
    </location>
    <ligand>
        <name>[2Fe-2S] cluster</name>
        <dbReference type="ChEBI" id="CHEBI:190135"/>
    </ligand>
</feature>
<sequence length="244" mass="26665">MNQSHFKIVKNEPLTSTVYRMVLEGDTSAITRAGQFINIKIEGLFLRRPISVCDYDDSSITILYKTVGKGTNIMKDLTPSTQLDILTGLGNGYDTTKSGNHPLLIGGGVGVPPMYRLAKNLLDEGKTPVVILGFNTKDEAFYMEEFKQLGIEVLVATADGTLGTKGFVTDIVKSLTAYTYFYTCGPEPMLKALSACTNTSGQLSFEERMGCGFGACMGCSCQTKYGNKRICKEGPVLEKEEIIW</sequence>
<dbReference type="Gene3D" id="3.40.50.80">
    <property type="entry name" value="Nucleotide-binding domain of ferredoxin-NADP reductase (FNR) module"/>
    <property type="match status" value="1"/>
</dbReference>
<dbReference type="AlphaFoldDB" id="A0A0X8VBH3"/>